<dbReference type="InterPro" id="IPR044974">
    <property type="entry name" value="Disease_R_plants"/>
</dbReference>
<dbReference type="InterPro" id="IPR000157">
    <property type="entry name" value="TIR_dom"/>
</dbReference>
<keyword evidence="1" id="KW-0433">Leucine-rich repeat</keyword>
<dbReference type="InterPro" id="IPR003591">
    <property type="entry name" value="Leu-rich_rpt_typical-subtyp"/>
</dbReference>
<dbReference type="InterPro" id="IPR042197">
    <property type="entry name" value="Apaf_helical"/>
</dbReference>
<dbReference type="SUPFAM" id="SSF52540">
    <property type="entry name" value="P-loop containing nucleoside triphosphate hydrolases"/>
    <property type="match status" value="1"/>
</dbReference>
<sequence length="1161" mass="132870">MECLGRKSLPINGESSSLSRDYEVFLSFRGPDTRLTITDSLYAAMIRAGIRVFKDDEELRVGKEIGGELLRAISNSKIYVPIFSKDYASSKWCLRELAYMMECRKREEKAVLPIFYEVDASDVKLKTGLYGKALQKHERDSGEDASKQWEEALKEVAGIKGWNLKDYGLDKLIALVLEEVFNKLRYSQTNWHDDLVGIHYQMEAVMELLDQDTLDVRFVVIHGMGGIGKTTLAKTIFKHISSQFQCSSFLSDIRADNILSLQKKLLCETLDIQHPKVFDANEGTDMIKKRLGNQKAIIVLDDMDKRDQLMKLARKSSWFGLGSRIIITTRNTYFLAPETGNLDNNIIPVRYRDFFFYEMKEMQFDHALKLFSKHSFERDSPPHDYIKISSEIVKFTGGLPLALEVIGSFLHSKSKRTWKVTSKKLNKVPHQDVQKKLLISYKELEYEQQQIFLDIACHCIGEERIPAYYMWKACDFSPETGLHVLIHLSLIKFIEDDRLWMHDQLRDLGREIVRQECIRDPGRQSRLWCPTVALDVVQNNLGTYNIVALKLPKPANAHNFTSGELSRLPSLRFLELEGGNFVGDFKNLLSKLKWLSWRHCPSNLHANGLCLKNLAVLKVSESDVTEDWNGWGPCMVNDNLKVIYLTSCKCLMRTPDFSKCMKLKRLVIKDCELLEEINSSIGQLGRLKYLEISEEPRMISEIRDSINYPPNSPYFNNFTIRPSLLPDSIGDLKSLSMLKVEYLNNVRALPHSIGELLDLKHMSLCGCHNLEKLPDSIGELRLLLCLDLSRTKISALPDSIGRLESLLKIDLSHTNIAELPNSIGNLRQLKFMRLNWTKIKELPNSIWTLENLEELTARGCYYLEGKIPSEITGLSQLTILNLSESKVSGVPMTINRLSNLRELVLTNCDGLQSLPDLPTSLTKLELLSSPGIPSISDITRSLGLQEPLPLKAVPNLRCRLSLSSFFLLLSRAYSFYCRQYPKLEWLGKLHELQTLRLVFSDFNLPPTDLSSLSQLRSLEITCRDPRSLTGLPSSLEDLCLEDVKAPIEWPLFSNLGNLCELKLCGCQLREIEFDNLLGQLENLQRLQVRRCERLVRLSNLASLKELRVLSVEYCPQLLEMESEPSSPKLEKLRSLRVYFCESVQKLPDIPNAFEVEFYPQR</sequence>
<accession>A0ABD3LAE7</accession>
<dbReference type="PROSITE" id="PS50104">
    <property type="entry name" value="TIR"/>
    <property type="match status" value="1"/>
</dbReference>
<keyword evidence="3" id="KW-0520">NAD</keyword>
<dbReference type="Pfam" id="PF00931">
    <property type="entry name" value="NB-ARC"/>
    <property type="match status" value="1"/>
</dbReference>
<dbReference type="Gene3D" id="3.40.50.10140">
    <property type="entry name" value="Toll/interleukin-1 receptor homology (TIR) domain"/>
    <property type="match status" value="1"/>
</dbReference>
<evidence type="ECO:0000313" key="5">
    <source>
        <dbReference type="EMBL" id="KAL3747533.1"/>
    </source>
</evidence>
<dbReference type="Pfam" id="PF01582">
    <property type="entry name" value="TIR"/>
    <property type="match status" value="1"/>
</dbReference>
<dbReference type="PRINTS" id="PR00364">
    <property type="entry name" value="DISEASERSIST"/>
</dbReference>
<dbReference type="PANTHER" id="PTHR11017">
    <property type="entry name" value="LEUCINE-RICH REPEAT-CONTAINING PROTEIN"/>
    <property type="match status" value="1"/>
</dbReference>
<dbReference type="AlphaFoldDB" id="A0ABD3LAE7"/>
<reference evidence="5 6" key="1">
    <citation type="submission" date="2024-11" db="EMBL/GenBank/DDBJ databases">
        <title>Chromosome-level genome assembly of Eucalyptus globulus Labill. provides insights into its genome evolution.</title>
        <authorList>
            <person name="Li X."/>
        </authorList>
    </citation>
    <scope>NUCLEOTIDE SEQUENCE [LARGE SCALE GENOMIC DNA]</scope>
    <source>
        <strain evidence="5">CL2024</strain>
        <tissue evidence="5">Fresh tender leaves</tissue>
    </source>
</reference>
<dbReference type="Proteomes" id="UP001634007">
    <property type="component" value="Unassembled WGS sequence"/>
</dbReference>
<proteinExistence type="predicted"/>
<organism evidence="5 6">
    <name type="scientific">Eucalyptus globulus</name>
    <name type="common">Tasmanian blue gum</name>
    <dbReference type="NCBI Taxonomy" id="34317"/>
    <lineage>
        <taxon>Eukaryota</taxon>
        <taxon>Viridiplantae</taxon>
        <taxon>Streptophyta</taxon>
        <taxon>Embryophyta</taxon>
        <taxon>Tracheophyta</taxon>
        <taxon>Spermatophyta</taxon>
        <taxon>Magnoliopsida</taxon>
        <taxon>eudicotyledons</taxon>
        <taxon>Gunneridae</taxon>
        <taxon>Pentapetalae</taxon>
        <taxon>rosids</taxon>
        <taxon>malvids</taxon>
        <taxon>Myrtales</taxon>
        <taxon>Myrtaceae</taxon>
        <taxon>Myrtoideae</taxon>
        <taxon>Eucalypteae</taxon>
        <taxon>Eucalyptus</taxon>
    </lineage>
</organism>
<dbReference type="SUPFAM" id="SSF52058">
    <property type="entry name" value="L domain-like"/>
    <property type="match status" value="3"/>
</dbReference>
<dbReference type="InterPro" id="IPR058192">
    <property type="entry name" value="WHD_ROQ1-like"/>
</dbReference>
<dbReference type="InterPro" id="IPR002182">
    <property type="entry name" value="NB-ARC"/>
</dbReference>
<dbReference type="FunFam" id="3.40.50.10140:FF:000007">
    <property type="entry name" value="Disease resistance protein (TIR-NBS-LRR class)"/>
    <property type="match status" value="1"/>
</dbReference>
<evidence type="ECO:0000256" key="3">
    <source>
        <dbReference type="ARBA" id="ARBA00023027"/>
    </source>
</evidence>
<feature type="domain" description="TIR" evidence="4">
    <location>
        <begin position="20"/>
        <end position="184"/>
    </location>
</feature>
<dbReference type="EMBL" id="JBJKBG010000003">
    <property type="protein sequence ID" value="KAL3747533.1"/>
    <property type="molecule type" value="Genomic_DNA"/>
</dbReference>
<dbReference type="InterPro" id="IPR035897">
    <property type="entry name" value="Toll_tir_struct_dom_sf"/>
</dbReference>
<dbReference type="SUPFAM" id="SSF52200">
    <property type="entry name" value="Toll/Interleukin receptor TIR domain"/>
    <property type="match status" value="1"/>
</dbReference>
<keyword evidence="6" id="KW-1185">Reference proteome</keyword>
<dbReference type="InterPro" id="IPR032675">
    <property type="entry name" value="LRR_dom_sf"/>
</dbReference>
<dbReference type="Gene3D" id="3.40.50.300">
    <property type="entry name" value="P-loop containing nucleotide triphosphate hydrolases"/>
    <property type="match status" value="1"/>
</dbReference>
<protein>
    <recommendedName>
        <fullName evidence="4">TIR domain-containing protein</fullName>
    </recommendedName>
</protein>
<dbReference type="Pfam" id="PF23282">
    <property type="entry name" value="WHD_ROQ1"/>
    <property type="match status" value="1"/>
</dbReference>
<evidence type="ECO:0000256" key="2">
    <source>
        <dbReference type="ARBA" id="ARBA00022737"/>
    </source>
</evidence>
<dbReference type="SMART" id="SM00255">
    <property type="entry name" value="TIR"/>
    <property type="match status" value="1"/>
</dbReference>
<dbReference type="PANTHER" id="PTHR11017:SF570">
    <property type="entry name" value="DISEASE RESISTANCE PROTEIN (TIR-NBS CLASS)-RELATED"/>
    <property type="match status" value="1"/>
</dbReference>
<dbReference type="Gene3D" id="1.10.8.430">
    <property type="entry name" value="Helical domain of apoptotic protease-activating factors"/>
    <property type="match status" value="1"/>
</dbReference>
<dbReference type="Gene3D" id="3.80.10.10">
    <property type="entry name" value="Ribonuclease Inhibitor"/>
    <property type="match status" value="4"/>
</dbReference>
<gene>
    <name evidence="5" type="ORF">ACJRO7_016341</name>
</gene>
<dbReference type="SMART" id="SM00369">
    <property type="entry name" value="LRR_TYP"/>
    <property type="match status" value="4"/>
</dbReference>
<comment type="caution">
    <text evidence="5">The sequence shown here is derived from an EMBL/GenBank/DDBJ whole genome shotgun (WGS) entry which is preliminary data.</text>
</comment>
<dbReference type="InterPro" id="IPR027417">
    <property type="entry name" value="P-loop_NTPase"/>
</dbReference>
<evidence type="ECO:0000313" key="6">
    <source>
        <dbReference type="Proteomes" id="UP001634007"/>
    </source>
</evidence>
<keyword evidence="2" id="KW-0677">Repeat</keyword>
<evidence type="ECO:0000256" key="1">
    <source>
        <dbReference type="ARBA" id="ARBA00022614"/>
    </source>
</evidence>
<evidence type="ECO:0000259" key="4">
    <source>
        <dbReference type="PROSITE" id="PS50104"/>
    </source>
</evidence>
<name>A0ABD3LAE7_EUCGL</name>